<feature type="domain" description="Disease resistance protein At4g27190-like leucine-rich repeats" evidence="4">
    <location>
        <begin position="1030"/>
        <end position="1131"/>
    </location>
</feature>
<feature type="region of interest" description="Disordered" evidence="3">
    <location>
        <begin position="311"/>
        <end position="338"/>
    </location>
</feature>
<dbReference type="SUPFAM" id="SSF52047">
    <property type="entry name" value="RNI-like"/>
    <property type="match status" value="1"/>
</dbReference>
<keyword evidence="6" id="KW-1185">Reference proteome</keyword>
<dbReference type="InterPro" id="IPR001611">
    <property type="entry name" value="Leu-rich_rpt"/>
</dbReference>
<name>A0AAD5GQ27_AMBAR</name>
<dbReference type="GO" id="GO:0006952">
    <property type="term" value="P:defense response"/>
    <property type="evidence" value="ECO:0007669"/>
    <property type="project" value="UniProtKB-ARBA"/>
</dbReference>
<dbReference type="PANTHER" id="PTHR47186">
    <property type="entry name" value="LEUCINE-RICH REPEAT-CONTAINING PROTEIN 57"/>
    <property type="match status" value="1"/>
</dbReference>
<dbReference type="InterPro" id="IPR057135">
    <property type="entry name" value="At4g27190-like_LRR"/>
</dbReference>
<accession>A0AAD5GQ27</accession>
<proteinExistence type="predicted"/>
<dbReference type="PROSITE" id="PS51450">
    <property type="entry name" value="LRR"/>
    <property type="match status" value="3"/>
</dbReference>
<dbReference type="GO" id="GO:0051707">
    <property type="term" value="P:response to other organism"/>
    <property type="evidence" value="ECO:0007669"/>
    <property type="project" value="UniProtKB-ARBA"/>
</dbReference>
<comment type="caution">
    <text evidence="5">The sequence shown here is derived from an EMBL/GenBank/DDBJ whole genome shotgun (WGS) entry which is preliminary data.</text>
</comment>
<organism evidence="5 6">
    <name type="scientific">Ambrosia artemisiifolia</name>
    <name type="common">Common ragweed</name>
    <dbReference type="NCBI Taxonomy" id="4212"/>
    <lineage>
        <taxon>Eukaryota</taxon>
        <taxon>Viridiplantae</taxon>
        <taxon>Streptophyta</taxon>
        <taxon>Embryophyta</taxon>
        <taxon>Tracheophyta</taxon>
        <taxon>Spermatophyta</taxon>
        <taxon>Magnoliopsida</taxon>
        <taxon>eudicotyledons</taxon>
        <taxon>Gunneridae</taxon>
        <taxon>Pentapetalae</taxon>
        <taxon>asterids</taxon>
        <taxon>campanulids</taxon>
        <taxon>Asterales</taxon>
        <taxon>Asteraceae</taxon>
        <taxon>Asteroideae</taxon>
        <taxon>Heliantheae alliance</taxon>
        <taxon>Heliantheae</taxon>
        <taxon>Ambrosia</taxon>
    </lineage>
</organism>
<evidence type="ECO:0000313" key="6">
    <source>
        <dbReference type="Proteomes" id="UP001206925"/>
    </source>
</evidence>
<dbReference type="Pfam" id="PF13855">
    <property type="entry name" value="LRR_8"/>
    <property type="match status" value="2"/>
</dbReference>
<dbReference type="SUPFAM" id="SSF52058">
    <property type="entry name" value="L domain-like"/>
    <property type="match status" value="2"/>
</dbReference>
<evidence type="ECO:0000256" key="3">
    <source>
        <dbReference type="SAM" id="MobiDB-lite"/>
    </source>
</evidence>
<dbReference type="InterPro" id="IPR003591">
    <property type="entry name" value="Leu-rich_rpt_typical-subtyp"/>
</dbReference>
<dbReference type="InterPro" id="IPR032675">
    <property type="entry name" value="LRR_dom_sf"/>
</dbReference>
<feature type="non-terminal residue" evidence="5">
    <location>
        <position position="1333"/>
    </location>
</feature>
<dbReference type="EMBL" id="JAMZMK010005963">
    <property type="protein sequence ID" value="KAI7751152.1"/>
    <property type="molecule type" value="Genomic_DNA"/>
</dbReference>
<dbReference type="Gene3D" id="3.80.10.10">
    <property type="entry name" value="Ribonuclease Inhibitor"/>
    <property type="match status" value="4"/>
</dbReference>
<dbReference type="SMART" id="SM00369">
    <property type="entry name" value="LRR_TYP"/>
    <property type="match status" value="4"/>
</dbReference>
<dbReference type="Pfam" id="PF23247">
    <property type="entry name" value="LRR_RPS2"/>
    <property type="match status" value="1"/>
</dbReference>
<reference evidence="5" key="1">
    <citation type="submission" date="2022-06" db="EMBL/GenBank/DDBJ databases">
        <title>Uncovering the hologenomic basis of an extraordinary plant invasion.</title>
        <authorList>
            <person name="Bieker V.C."/>
            <person name="Martin M.D."/>
            <person name="Gilbert T."/>
            <person name="Hodgins K."/>
            <person name="Battlay P."/>
            <person name="Petersen B."/>
            <person name="Wilson J."/>
        </authorList>
    </citation>
    <scope>NUCLEOTIDE SEQUENCE</scope>
    <source>
        <strain evidence="5">AA19_3_7</strain>
        <tissue evidence="5">Leaf</tissue>
    </source>
</reference>
<evidence type="ECO:0000256" key="1">
    <source>
        <dbReference type="ARBA" id="ARBA00022614"/>
    </source>
</evidence>
<evidence type="ECO:0000259" key="4">
    <source>
        <dbReference type="Pfam" id="PF23247"/>
    </source>
</evidence>
<evidence type="ECO:0000313" key="5">
    <source>
        <dbReference type="EMBL" id="KAI7751152.1"/>
    </source>
</evidence>
<evidence type="ECO:0000256" key="2">
    <source>
        <dbReference type="ARBA" id="ARBA00022737"/>
    </source>
</evidence>
<keyword evidence="2" id="KW-0677">Repeat</keyword>
<gene>
    <name evidence="5" type="ORF">M8C21_012373</name>
</gene>
<protein>
    <recommendedName>
        <fullName evidence="4">Disease resistance protein At4g27190-like leucine-rich repeats domain-containing protein</fullName>
    </recommendedName>
</protein>
<dbReference type="PANTHER" id="PTHR47186:SF3">
    <property type="entry name" value="OS09G0267800 PROTEIN"/>
    <property type="match status" value="1"/>
</dbReference>
<dbReference type="Proteomes" id="UP001206925">
    <property type="component" value="Unassembled WGS sequence"/>
</dbReference>
<sequence>MSIARQLFLIPANEEWEVDDDNGIMKEQVHDEVPGVDKLVEEITDKLKEGPTLVVLDDVQEGKTITDNEKLFWEKWNEILPKDLNFVSVLISIDRREHDPEISPENVFEIKALPTEGGFKLLNENLEKNISRKIEALGKLFFDKFKGELSARNVLLMAKILNHYCEDVSKVGELFLEKELREEEEIDRLSKFLCNKHMHDVLPIGVLKDLWWKGEHFFRDSGSVHYSELITYWILEGYLGGGSMTKLYQKGHDVLMELIDCGVVKLQEGGYVFIDNKLIKVDDLYQFVDRTPNLGLATVIKSVEQGFGRITHNDGMLKSTPKRQKKKSASEEHDQDLPTNETLLLDGTRFTEAEITDYIKKETKLKVFGLFYPTITMLPSELHEREEIRVFVLRDCEFLDKASRVSMKGLEVLEISGGRSLNRLTSSFFKNLLNLKSLHLSGLQIRSIPQAIYNLENIQWLIVKDCPNLKKLESISKLVKLIVVDLSGNTSLETLDKNFLKFDKLQTLNLSKTLVSTTPLLKNRKELKHLFCRECDDLGRLRGLTSLESLQTIDLAGSKNFEEFHDSSLQSLTSLITLNLSGTAIDHLPSNISKPRELYLERCLKLQKLKCITSFEKLEVLHLSGSSNLDHIEDNFFEKMSRLRVLKLSKTKISKLPSLSNLSNLREFDLSHCSELKVLPSIECATKLEILDASNCIKLEVMESKSFKSMTRLQNIDFSNTKIESFPSLPDSCNLSRLSLKNCGALKALELNVQFPHLEELNLSGVKSLKPNDVEFVKGIHTLRILDLSYTSIKHLPSLSKLTKLTHLSLAGCEFSSEPILDYPPSKIEVLDLSHSSIKTLPNLKDHKNLKKLMLKDCLKPRFEIPNEMFTSTDLEYVEYPNIKVTSTQEEVKDQDRWNICKVSDIDESPVFLNPTQFLFDDESPVFLNPTRFLHKNLLSSGPYHLCVVPHKVEGETSDTYPQRHELVFRDLHLQPRRFFTRYNNKKSLQIRGFNQLPKGTEFENIIKQIDCVLLIDYKLKGIPSGFDASMLPNLKGCWIERCNEMDAIFNEKEANEGNPGFNIPLEDLALRNNKNLKAIYQPLENSKNQPFGGFDSLKSLYIDNCRELTSVFSSSWLPKNLEHLEIKYCDKIAKFGGELPQSLQALKIWECPKIKKLEGTFEIPKGLKTLWISGANSLKNFVTKNNEPINLEELKVANCPMLEYVMSSSSILKSIVVMDIRSCERMKNVCTDMDIKETWHKLEKLHLEDLPVLKELGAYPSPSVVQNVVECPGFYRRNINIIVVFIYLLTIKRLDPKTMNLYAKSEFGLYLDHINLLDLIQKHVSGLYFMHL</sequence>
<keyword evidence="1" id="KW-0433">Leucine-rich repeat</keyword>